<comment type="subunit">
    <text evidence="4">Homodimer.</text>
</comment>
<dbReference type="PANTHER" id="PTHR11452:SF83">
    <property type="entry name" value="ALPHA-GALACTOSIDASE"/>
    <property type="match status" value="1"/>
</dbReference>
<sequence>MIVEEELPDEAKKSIAFLSLCYIDTLFETRCSLKDINITKRKVHSKGLKIGIYESMGYQTCQGFPGTFEHIDDDAKTFAEWGIDFVKMDTCHTPRGQLVSEGFKNFSRALNSTGRPIVFSCEWPHVGPHPDWDTMFNYCNTIRNGRDVQDSWDAVTSIIENFAKNQVVFKNVSGPGRYNDPDQLIIGDYALSYEQSKTQMALWAIMAAQLLMSNDLRDLPAWAEDILKNKEIIAVDQDPLV</sequence>
<evidence type="ECO:0000256" key="2">
    <source>
        <dbReference type="ARBA" id="ARBA00022801"/>
    </source>
</evidence>
<dbReference type="CDD" id="cd14792">
    <property type="entry name" value="GH27"/>
    <property type="match status" value="1"/>
</dbReference>
<gene>
    <name evidence="5" type="ORF">BSL78_03784</name>
</gene>
<dbReference type="GO" id="GO:0005737">
    <property type="term" value="C:cytoplasm"/>
    <property type="evidence" value="ECO:0007669"/>
    <property type="project" value="TreeGrafter"/>
</dbReference>
<dbReference type="GO" id="GO:0004557">
    <property type="term" value="F:alpha-galactosidase activity"/>
    <property type="evidence" value="ECO:0007669"/>
    <property type="project" value="TreeGrafter"/>
</dbReference>
<dbReference type="Gene3D" id="3.20.20.70">
    <property type="entry name" value="Aldolase class I"/>
    <property type="match status" value="1"/>
</dbReference>
<reference evidence="5 6" key="1">
    <citation type="journal article" date="2017" name="PLoS Biol.">
        <title>The sea cucumber genome provides insights into morphological evolution and visceral regeneration.</title>
        <authorList>
            <person name="Zhang X."/>
            <person name="Sun L."/>
            <person name="Yuan J."/>
            <person name="Sun Y."/>
            <person name="Gao Y."/>
            <person name="Zhang L."/>
            <person name="Li S."/>
            <person name="Dai H."/>
            <person name="Hamel J.F."/>
            <person name="Liu C."/>
            <person name="Yu Y."/>
            <person name="Liu S."/>
            <person name="Lin W."/>
            <person name="Guo K."/>
            <person name="Jin S."/>
            <person name="Xu P."/>
            <person name="Storey K.B."/>
            <person name="Huan P."/>
            <person name="Zhang T."/>
            <person name="Zhou Y."/>
            <person name="Zhang J."/>
            <person name="Lin C."/>
            <person name="Li X."/>
            <person name="Xing L."/>
            <person name="Huo D."/>
            <person name="Sun M."/>
            <person name="Wang L."/>
            <person name="Mercier A."/>
            <person name="Li F."/>
            <person name="Yang H."/>
            <person name="Xiang J."/>
        </authorList>
    </citation>
    <scope>NUCLEOTIDE SEQUENCE [LARGE SCALE GENOMIC DNA]</scope>
    <source>
        <strain evidence="5">Shaxun</strain>
        <tissue evidence="5">Muscle</tissue>
    </source>
</reference>
<keyword evidence="3 4" id="KW-0326">Glycosidase</keyword>
<protein>
    <recommendedName>
        <fullName evidence="4">Alpha-galactosidase</fullName>
        <ecNumber evidence="4">3.2.1.-</ecNumber>
    </recommendedName>
</protein>
<dbReference type="GO" id="GO:0009311">
    <property type="term" value="P:oligosaccharide metabolic process"/>
    <property type="evidence" value="ECO:0007669"/>
    <property type="project" value="TreeGrafter"/>
</dbReference>
<dbReference type="GO" id="GO:0016139">
    <property type="term" value="P:glycoside catabolic process"/>
    <property type="evidence" value="ECO:0007669"/>
    <property type="project" value="TreeGrafter"/>
</dbReference>
<dbReference type="InterPro" id="IPR002241">
    <property type="entry name" value="Glyco_hydro_27"/>
</dbReference>
<comment type="caution">
    <text evidence="5">The sequence shown here is derived from an EMBL/GenBank/DDBJ whole genome shotgun (WGS) entry which is preliminary data.</text>
</comment>
<accession>A0A2G8LG94</accession>
<dbReference type="InterPro" id="IPR017853">
    <property type="entry name" value="GH"/>
</dbReference>
<name>A0A2G8LG94_STIJA</name>
<dbReference type="EMBL" id="MRZV01000087">
    <property type="protein sequence ID" value="PIK59274.1"/>
    <property type="molecule type" value="Genomic_DNA"/>
</dbReference>
<dbReference type="Pfam" id="PF16499">
    <property type="entry name" value="Melibiase_2"/>
    <property type="match status" value="1"/>
</dbReference>
<dbReference type="Proteomes" id="UP000230750">
    <property type="component" value="Unassembled WGS sequence"/>
</dbReference>
<evidence type="ECO:0000256" key="3">
    <source>
        <dbReference type="ARBA" id="ARBA00023295"/>
    </source>
</evidence>
<evidence type="ECO:0000256" key="4">
    <source>
        <dbReference type="RuleBase" id="RU361168"/>
    </source>
</evidence>
<evidence type="ECO:0000313" key="6">
    <source>
        <dbReference type="Proteomes" id="UP000230750"/>
    </source>
</evidence>
<keyword evidence="2 4" id="KW-0378">Hydrolase</keyword>
<proteinExistence type="inferred from homology"/>
<dbReference type="PRINTS" id="PR00740">
    <property type="entry name" value="GLHYDRLASE27"/>
</dbReference>
<dbReference type="PANTHER" id="PTHR11452">
    <property type="entry name" value="ALPHA-GALACTOSIDASE/ALPHA-N-ACETYLGALACTOSAMINIDASE"/>
    <property type="match status" value="1"/>
</dbReference>
<evidence type="ECO:0000313" key="5">
    <source>
        <dbReference type="EMBL" id="PIK59274.1"/>
    </source>
</evidence>
<comment type="similarity">
    <text evidence="1 4">Belongs to the glycosyl hydrolase 27 family.</text>
</comment>
<keyword evidence="4" id="KW-1015">Disulfide bond</keyword>
<dbReference type="EC" id="3.2.1.-" evidence="4"/>
<dbReference type="STRING" id="307972.A0A2G8LG94"/>
<dbReference type="AlphaFoldDB" id="A0A2G8LG94"/>
<dbReference type="SUPFAM" id="SSF51445">
    <property type="entry name" value="(Trans)glycosidases"/>
    <property type="match status" value="1"/>
</dbReference>
<keyword evidence="6" id="KW-1185">Reference proteome</keyword>
<dbReference type="InterPro" id="IPR013785">
    <property type="entry name" value="Aldolase_TIM"/>
</dbReference>
<organism evidence="5 6">
    <name type="scientific">Stichopus japonicus</name>
    <name type="common">Sea cucumber</name>
    <dbReference type="NCBI Taxonomy" id="307972"/>
    <lineage>
        <taxon>Eukaryota</taxon>
        <taxon>Metazoa</taxon>
        <taxon>Echinodermata</taxon>
        <taxon>Eleutherozoa</taxon>
        <taxon>Echinozoa</taxon>
        <taxon>Holothuroidea</taxon>
        <taxon>Aspidochirotacea</taxon>
        <taxon>Aspidochirotida</taxon>
        <taxon>Stichopodidae</taxon>
        <taxon>Apostichopus</taxon>
    </lineage>
</organism>
<evidence type="ECO:0000256" key="1">
    <source>
        <dbReference type="ARBA" id="ARBA00009743"/>
    </source>
</evidence>
<dbReference type="OrthoDB" id="5795902at2759"/>